<sequence>MARDRAGTPGGRRGPAAIAGSVIGISAALLAVAVLVGVPYARNAAYLLHPAPPWWLLALAFAATEACVLHVQIRRETRSISLSEIPLVLGLFLTAPLTLLVARLLGTTAALVAVRRQPPLKVLFNLALAATETALAVAVFSALAPAAPGPGPASWLAAYAAAFAGSTLDVLMVGLIIALHDGTRPPRTLVREIMVQPVPLLAVTVALVGVVSLAASATTAWLLAGVSGLLLLAFRAYATVSDRHLHLDRLYRFSQSLGQETEIGQVMATVLGEAREVLHAERASAAFVAADGGIVARVRLGPGAETSRSEDRATDADAWVLESVVGGGPLVMPRATRDPRARGWLDQYGMRDALAVPLAGAAGITGVLVVADRLGDVRTFGPEDAVLLETVANHAALALRNGELIGQLRHDAAHDALTGLPNRRAFQAALGGALEQVADGNAPGAAVLIADLDDFQEVNDALGHQQGDRLLVEISDRLAAELGEEGVVGRLNGDEFAVLVPATADEEDVLAIARRLLRVVERPVLLDGQEVAVGAAVGIALAPRHTTDAAVLLKRAERAMHEAKASSRQIRVYEAGLGHEGPRRLTLAADLRVALRERTLAVHVQPQAEPGTGAVLSAEALVRWSHPELGPVSPEEFIPIAERNGLIGELTGQVLDGALAASARWRAAGQDLGIAVNLSARSLLDDDLVDSVARALHRHGVPPARLTLEVTESSVMSDPARAVAVLHELRDLGVRLSVDDFGTGYSSLSYLKRLPVQEVKIDRSFVIGLREQGDDVGIVRAIVDLGRHLGLEVVAEGVEDGDTQTVLSGMGCDLIQGYHLGRPMPAEEFLPWLAARAAAARPQRLSLA</sequence>
<dbReference type="Pfam" id="PF00990">
    <property type="entry name" value="GGDEF"/>
    <property type="match status" value="1"/>
</dbReference>
<evidence type="ECO:0000313" key="4">
    <source>
        <dbReference type="EMBL" id="NYJ06445.1"/>
    </source>
</evidence>
<dbReference type="Proteomes" id="UP000541969">
    <property type="component" value="Unassembled WGS sequence"/>
</dbReference>
<dbReference type="Gene3D" id="3.20.20.450">
    <property type="entry name" value="EAL domain"/>
    <property type="match status" value="1"/>
</dbReference>
<gene>
    <name evidence="4" type="ORF">GGQ55_002723</name>
</gene>
<dbReference type="SMART" id="SM00267">
    <property type="entry name" value="GGDEF"/>
    <property type="match status" value="1"/>
</dbReference>
<dbReference type="SMART" id="SM00052">
    <property type="entry name" value="EAL"/>
    <property type="match status" value="1"/>
</dbReference>
<protein>
    <submittedName>
        <fullName evidence="4">Diguanylate cyclase (GGDEF)-like protein</fullName>
    </submittedName>
</protein>
<keyword evidence="1" id="KW-0812">Transmembrane</keyword>
<dbReference type="PANTHER" id="PTHR44757:SF2">
    <property type="entry name" value="BIOFILM ARCHITECTURE MAINTENANCE PROTEIN MBAA"/>
    <property type="match status" value="1"/>
</dbReference>
<feature type="domain" description="EAL" evidence="2">
    <location>
        <begin position="584"/>
        <end position="837"/>
    </location>
</feature>
<proteinExistence type="predicted"/>
<dbReference type="AlphaFoldDB" id="A0A853CEK9"/>
<dbReference type="Gene3D" id="3.30.450.40">
    <property type="match status" value="1"/>
</dbReference>
<feature type="transmembrane region" description="Helical" evidence="1">
    <location>
        <begin position="221"/>
        <end position="240"/>
    </location>
</feature>
<dbReference type="EMBL" id="JACBZT010000001">
    <property type="protein sequence ID" value="NYJ06445.1"/>
    <property type="molecule type" value="Genomic_DNA"/>
</dbReference>
<feature type="transmembrane region" description="Helical" evidence="1">
    <location>
        <begin position="123"/>
        <end position="144"/>
    </location>
</feature>
<feature type="transmembrane region" description="Helical" evidence="1">
    <location>
        <begin position="85"/>
        <end position="111"/>
    </location>
</feature>
<evidence type="ECO:0000313" key="5">
    <source>
        <dbReference type="Proteomes" id="UP000541969"/>
    </source>
</evidence>
<feature type="transmembrane region" description="Helical" evidence="1">
    <location>
        <begin position="156"/>
        <end position="178"/>
    </location>
</feature>
<dbReference type="SMART" id="SM00065">
    <property type="entry name" value="GAF"/>
    <property type="match status" value="1"/>
</dbReference>
<feature type="transmembrane region" description="Helical" evidence="1">
    <location>
        <begin position="198"/>
        <end position="215"/>
    </location>
</feature>
<comment type="caution">
    <text evidence="4">The sequence shown here is derived from an EMBL/GenBank/DDBJ whole genome shotgun (WGS) entry which is preliminary data.</text>
</comment>
<dbReference type="InterPro" id="IPR029016">
    <property type="entry name" value="GAF-like_dom_sf"/>
</dbReference>
<dbReference type="InterPro" id="IPR029787">
    <property type="entry name" value="Nucleotide_cyclase"/>
</dbReference>
<evidence type="ECO:0000259" key="3">
    <source>
        <dbReference type="PROSITE" id="PS50887"/>
    </source>
</evidence>
<dbReference type="SUPFAM" id="SSF55781">
    <property type="entry name" value="GAF domain-like"/>
    <property type="match status" value="1"/>
</dbReference>
<keyword evidence="5" id="KW-1185">Reference proteome</keyword>
<dbReference type="CDD" id="cd01949">
    <property type="entry name" value="GGDEF"/>
    <property type="match status" value="1"/>
</dbReference>
<dbReference type="Pfam" id="PF01590">
    <property type="entry name" value="GAF"/>
    <property type="match status" value="1"/>
</dbReference>
<dbReference type="PANTHER" id="PTHR44757">
    <property type="entry name" value="DIGUANYLATE CYCLASE DGCP"/>
    <property type="match status" value="1"/>
</dbReference>
<dbReference type="InterPro" id="IPR001633">
    <property type="entry name" value="EAL_dom"/>
</dbReference>
<dbReference type="NCBIfam" id="TIGR00254">
    <property type="entry name" value="GGDEF"/>
    <property type="match status" value="1"/>
</dbReference>
<feature type="transmembrane region" description="Helical" evidence="1">
    <location>
        <begin position="53"/>
        <end position="73"/>
    </location>
</feature>
<dbReference type="InterPro" id="IPR000160">
    <property type="entry name" value="GGDEF_dom"/>
</dbReference>
<reference evidence="4 5" key="1">
    <citation type="submission" date="2020-07" db="EMBL/GenBank/DDBJ databases">
        <title>Sequencing the genomes of 1000 actinobacteria strains.</title>
        <authorList>
            <person name="Klenk H.-P."/>
        </authorList>
    </citation>
    <scope>NUCLEOTIDE SEQUENCE [LARGE SCALE GENOMIC DNA]</scope>
    <source>
        <strain evidence="4 5">DSM 104001</strain>
    </source>
</reference>
<dbReference type="Gene3D" id="3.30.70.270">
    <property type="match status" value="1"/>
</dbReference>
<dbReference type="InterPro" id="IPR043128">
    <property type="entry name" value="Rev_trsase/Diguanyl_cyclase"/>
</dbReference>
<keyword evidence="1" id="KW-1133">Transmembrane helix</keyword>
<evidence type="ECO:0000259" key="2">
    <source>
        <dbReference type="PROSITE" id="PS50883"/>
    </source>
</evidence>
<dbReference type="FunFam" id="3.20.20.450:FF:000001">
    <property type="entry name" value="Cyclic di-GMP phosphodiesterase yahA"/>
    <property type="match status" value="1"/>
</dbReference>
<dbReference type="Pfam" id="PF00563">
    <property type="entry name" value="EAL"/>
    <property type="match status" value="1"/>
</dbReference>
<dbReference type="SUPFAM" id="SSF55073">
    <property type="entry name" value="Nucleotide cyclase"/>
    <property type="match status" value="1"/>
</dbReference>
<dbReference type="PROSITE" id="PS50883">
    <property type="entry name" value="EAL"/>
    <property type="match status" value="1"/>
</dbReference>
<organism evidence="4 5">
    <name type="scientific">Petropleomorpha daqingensis</name>
    <dbReference type="NCBI Taxonomy" id="2026353"/>
    <lineage>
        <taxon>Bacteria</taxon>
        <taxon>Bacillati</taxon>
        <taxon>Actinomycetota</taxon>
        <taxon>Actinomycetes</taxon>
        <taxon>Geodermatophilales</taxon>
        <taxon>Geodermatophilaceae</taxon>
        <taxon>Petropleomorpha</taxon>
    </lineage>
</organism>
<keyword evidence="1" id="KW-0472">Membrane</keyword>
<dbReference type="SUPFAM" id="SSF141868">
    <property type="entry name" value="EAL domain-like"/>
    <property type="match status" value="1"/>
</dbReference>
<dbReference type="InterPro" id="IPR003018">
    <property type="entry name" value="GAF"/>
</dbReference>
<dbReference type="CDD" id="cd01948">
    <property type="entry name" value="EAL"/>
    <property type="match status" value="1"/>
</dbReference>
<accession>A0A853CEK9</accession>
<feature type="domain" description="GGDEF" evidence="3">
    <location>
        <begin position="443"/>
        <end position="575"/>
    </location>
</feature>
<feature type="transmembrane region" description="Helical" evidence="1">
    <location>
        <begin position="16"/>
        <end position="41"/>
    </location>
</feature>
<evidence type="ECO:0000256" key="1">
    <source>
        <dbReference type="SAM" id="Phobius"/>
    </source>
</evidence>
<name>A0A853CEK9_9ACTN</name>
<dbReference type="PROSITE" id="PS50887">
    <property type="entry name" value="GGDEF"/>
    <property type="match status" value="1"/>
</dbReference>
<dbReference type="InterPro" id="IPR035919">
    <property type="entry name" value="EAL_sf"/>
</dbReference>
<dbReference type="RefSeq" id="WP_179717568.1">
    <property type="nucleotide sequence ID" value="NZ_JACBZT010000001.1"/>
</dbReference>
<dbReference type="InterPro" id="IPR052155">
    <property type="entry name" value="Biofilm_reg_signaling"/>
</dbReference>